<dbReference type="Gene3D" id="1.10.1040.10">
    <property type="entry name" value="N-(1-d-carboxylethyl)-l-norvaline Dehydrogenase, domain 2"/>
    <property type="match status" value="1"/>
</dbReference>
<dbReference type="InterPro" id="IPR013328">
    <property type="entry name" value="6PGD_dom2"/>
</dbReference>
<evidence type="ECO:0000256" key="2">
    <source>
        <dbReference type="ARBA" id="ARBA00023002"/>
    </source>
</evidence>
<dbReference type="InterPro" id="IPR006108">
    <property type="entry name" value="3HC_DH_C"/>
</dbReference>
<dbReference type="InterPro" id="IPR006176">
    <property type="entry name" value="3-OHacyl-CoA_DH_NAD-bd"/>
</dbReference>
<keyword evidence="6" id="KW-1185">Reference proteome</keyword>
<dbReference type="Gene3D" id="3.40.50.720">
    <property type="entry name" value="NAD(P)-binding Rossmann-like Domain"/>
    <property type="match status" value="1"/>
</dbReference>
<dbReference type="PANTHER" id="PTHR48075">
    <property type="entry name" value="3-HYDROXYACYL-COA DEHYDROGENASE FAMILY PROTEIN"/>
    <property type="match status" value="1"/>
</dbReference>
<dbReference type="InterPro" id="IPR008927">
    <property type="entry name" value="6-PGluconate_DH-like_C_sf"/>
</dbReference>
<feature type="domain" description="3-hydroxyacyl-CoA dehydrogenase C-terminal" evidence="3">
    <location>
        <begin position="48"/>
        <end position="134"/>
    </location>
</feature>
<dbReference type="EMBL" id="CP092881">
    <property type="protein sequence ID" value="UYV80847.1"/>
    <property type="molecule type" value="Genomic_DNA"/>
</dbReference>
<feature type="domain" description="3-hydroxyacyl-CoA dehydrogenase NAD binding" evidence="4">
    <location>
        <begin position="3"/>
        <end position="45"/>
    </location>
</feature>
<evidence type="ECO:0000256" key="1">
    <source>
        <dbReference type="ARBA" id="ARBA00009463"/>
    </source>
</evidence>
<dbReference type="InterPro" id="IPR036291">
    <property type="entry name" value="NAD(P)-bd_dom_sf"/>
</dbReference>
<dbReference type="Pfam" id="PF00725">
    <property type="entry name" value="3HCDH"/>
    <property type="match status" value="1"/>
</dbReference>
<evidence type="ECO:0000259" key="4">
    <source>
        <dbReference type="Pfam" id="PF02737"/>
    </source>
</evidence>
<comment type="similarity">
    <text evidence="1">Belongs to the 3-hydroxyacyl-CoA dehydrogenase family.</text>
</comment>
<evidence type="ECO:0000313" key="5">
    <source>
        <dbReference type="EMBL" id="UYV80847.1"/>
    </source>
</evidence>
<protein>
    <submittedName>
        <fullName evidence="5">CRYL1</fullName>
    </submittedName>
</protein>
<gene>
    <name evidence="5" type="ORF">LAZ67_19001951</name>
</gene>
<dbReference type="Pfam" id="PF02737">
    <property type="entry name" value="3HCDH_N"/>
    <property type="match status" value="1"/>
</dbReference>
<accession>A0ABY6LI45</accession>
<name>A0ABY6LI45_9ARAC</name>
<dbReference type="PROSITE" id="PS00067">
    <property type="entry name" value="3HCDH"/>
    <property type="match status" value="1"/>
</dbReference>
<dbReference type="Proteomes" id="UP001235939">
    <property type="component" value="Chromosome 19"/>
</dbReference>
<sequence length="171" mass="19380">MQVNPPYYVPLVEIIPSPWTKKSIISKAMELQKEIGQKPVLMLKETLGFALNRIQYAIIAESWRLVEDGIMSAEDVDTVMTDGLGMRYAFLGPLETAHLNAEGMREYCQKYGQGIYNVLQTFGPNPRLEGPTAEAISQDLERRVPHDELQERRAWRDSCLAKLAKLKSNAQ</sequence>
<keyword evidence="2" id="KW-0560">Oxidoreductase</keyword>
<proteinExistence type="inferred from homology"/>
<dbReference type="InterPro" id="IPR006180">
    <property type="entry name" value="3-OHacyl-CoA_DH_CS"/>
</dbReference>
<evidence type="ECO:0000259" key="3">
    <source>
        <dbReference type="Pfam" id="PF00725"/>
    </source>
</evidence>
<evidence type="ECO:0000313" key="6">
    <source>
        <dbReference type="Proteomes" id="UP001235939"/>
    </source>
</evidence>
<dbReference type="SUPFAM" id="SSF51735">
    <property type="entry name" value="NAD(P)-binding Rossmann-fold domains"/>
    <property type="match status" value="1"/>
</dbReference>
<dbReference type="PANTHER" id="PTHR48075:SF1">
    <property type="entry name" value="LAMBDA-CRYSTALLIN HOMOLOG"/>
    <property type="match status" value="1"/>
</dbReference>
<dbReference type="SUPFAM" id="SSF48179">
    <property type="entry name" value="6-phosphogluconate dehydrogenase C-terminal domain-like"/>
    <property type="match status" value="1"/>
</dbReference>
<organism evidence="5 6">
    <name type="scientific">Cordylochernes scorpioides</name>
    <dbReference type="NCBI Taxonomy" id="51811"/>
    <lineage>
        <taxon>Eukaryota</taxon>
        <taxon>Metazoa</taxon>
        <taxon>Ecdysozoa</taxon>
        <taxon>Arthropoda</taxon>
        <taxon>Chelicerata</taxon>
        <taxon>Arachnida</taxon>
        <taxon>Pseudoscorpiones</taxon>
        <taxon>Cheliferoidea</taxon>
        <taxon>Chernetidae</taxon>
        <taxon>Cordylochernes</taxon>
    </lineage>
</organism>
<reference evidence="5 6" key="1">
    <citation type="submission" date="2022-01" db="EMBL/GenBank/DDBJ databases">
        <title>A chromosomal length assembly of Cordylochernes scorpioides.</title>
        <authorList>
            <person name="Zeh D."/>
            <person name="Zeh J."/>
        </authorList>
    </citation>
    <scope>NUCLEOTIDE SEQUENCE [LARGE SCALE GENOMIC DNA]</scope>
    <source>
        <strain evidence="5">IN4F17</strain>
        <tissue evidence="5">Whole Body</tissue>
    </source>
</reference>